<evidence type="ECO:0000313" key="2">
    <source>
        <dbReference type="EMBL" id="KAL1625567.1"/>
    </source>
</evidence>
<dbReference type="EMBL" id="JAJVDC020000092">
    <property type="protein sequence ID" value="KAL1625567.1"/>
    <property type="molecule type" value="Genomic_DNA"/>
</dbReference>
<keyword evidence="3" id="KW-1185">Reference proteome</keyword>
<dbReference type="InterPro" id="IPR016169">
    <property type="entry name" value="FAD-bd_PCMH_sub2"/>
</dbReference>
<reference evidence="2 3" key="1">
    <citation type="submission" date="2024-02" db="EMBL/GenBank/DDBJ databases">
        <title>De novo assembly and annotation of 12 fungi associated with fruit tree decline syndrome in Ontario, Canada.</title>
        <authorList>
            <person name="Sulman M."/>
            <person name="Ellouze W."/>
            <person name="Ilyukhin E."/>
        </authorList>
    </citation>
    <scope>NUCLEOTIDE SEQUENCE [LARGE SCALE GENOMIC DNA]</scope>
    <source>
        <strain evidence="2 3">M1-105</strain>
    </source>
</reference>
<evidence type="ECO:0000259" key="1">
    <source>
        <dbReference type="Pfam" id="PF08031"/>
    </source>
</evidence>
<protein>
    <recommendedName>
        <fullName evidence="1">Berberine/berberine-like domain-containing protein</fullName>
    </recommendedName>
</protein>
<dbReference type="Gene3D" id="3.30.465.10">
    <property type="match status" value="1"/>
</dbReference>
<feature type="domain" description="Berberine/berberine-like" evidence="1">
    <location>
        <begin position="139"/>
        <end position="169"/>
    </location>
</feature>
<organism evidence="2 3">
    <name type="scientific">Neofusicoccum ribis</name>
    <dbReference type="NCBI Taxonomy" id="45134"/>
    <lineage>
        <taxon>Eukaryota</taxon>
        <taxon>Fungi</taxon>
        <taxon>Dikarya</taxon>
        <taxon>Ascomycota</taxon>
        <taxon>Pezizomycotina</taxon>
        <taxon>Dothideomycetes</taxon>
        <taxon>Dothideomycetes incertae sedis</taxon>
        <taxon>Botryosphaeriales</taxon>
        <taxon>Botryosphaeriaceae</taxon>
        <taxon>Neofusicoccum</taxon>
    </lineage>
</organism>
<proteinExistence type="predicted"/>
<accession>A0ABR3SNF1</accession>
<gene>
    <name evidence="2" type="ORF">SLS56_007226</name>
</gene>
<dbReference type="InterPro" id="IPR012951">
    <property type="entry name" value="BBE"/>
</dbReference>
<evidence type="ECO:0000313" key="3">
    <source>
        <dbReference type="Proteomes" id="UP001521116"/>
    </source>
</evidence>
<name>A0ABR3SNF1_9PEZI</name>
<sequence length="190" mass="21517">MPVEALVLSDQLSKASLHLRLYNNATTQLCRSGTVPANIGIGPGLMPMHPWRRRLAIRFKVGCASRHNWRKTRSDRPPDNPLIWLYWTLTGGYAVYIVTASTFTLQVLTLPDGTGDDISSHLRAIVADPRYSFNGLAVNNPNWKEDYFGENYARLREIKAEWDPEGLFYGKTTVGSDEWEIDDEGRFMLG</sequence>
<comment type="caution">
    <text evidence="2">The sequence shown here is derived from an EMBL/GenBank/DDBJ whole genome shotgun (WGS) entry which is preliminary data.</text>
</comment>
<dbReference type="Proteomes" id="UP001521116">
    <property type="component" value="Unassembled WGS sequence"/>
</dbReference>
<dbReference type="Pfam" id="PF08031">
    <property type="entry name" value="BBE"/>
    <property type="match status" value="1"/>
</dbReference>